<gene>
    <name evidence="1" type="ORF">V5799_034505</name>
</gene>
<accession>A0AAQ4DK96</accession>
<dbReference type="EMBL" id="JARKHS020029717">
    <property type="protein sequence ID" value="KAK8762886.1"/>
    <property type="molecule type" value="Genomic_DNA"/>
</dbReference>
<evidence type="ECO:0000313" key="1">
    <source>
        <dbReference type="EMBL" id="KAK8762886.1"/>
    </source>
</evidence>
<proteinExistence type="predicted"/>
<protein>
    <submittedName>
        <fullName evidence="1">Uncharacterized protein</fullName>
    </submittedName>
</protein>
<dbReference type="AlphaFoldDB" id="A0AAQ4DK96"/>
<comment type="caution">
    <text evidence="1">The sequence shown here is derived from an EMBL/GenBank/DDBJ whole genome shotgun (WGS) entry which is preliminary data.</text>
</comment>
<dbReference type="Proteomes" id="UP001321473">
    <property type="component" value="Unassembled WGS sequence"/>
</dbReference>
<name>A0AAQ4DK96_AMBAM</name>
<keyword evidence="2" id="KW-1185">Reference proteome</keyword>
<sequence length="115" mass="12723">MSDKESFIVVAPELIFYEHGAKNFRQPIGSGEYSEAENSDYAEEDFKDAGLFGAGYDEGSGDFDTAASLRMRQSERDFVLAALKGRRTSLPRCRSSAHLNSVLLAHVAPETDWTL</sequence>
<organism evidence="1 2">
    <name type="scientific">Amblyomma americanum</name>
    <name type="common">Lone star tick</name>
    <dbReference type="NCBI Taxonomy" id="6943"/>
    <lineage>
        <taxon>Eukaryota</taxon>
        <taxon>Metazoa</taxon>
        <taxon>Ecdysozoa</taxon>
        <taxon>Arthropoda</taxon>
        <taxon>Chelicerata</taxon>
        <taxon>Arachnida</taxon>
        <taxon>Acari</taxon>
        <taxon>Parasitiformes</taxon>
        <taxon>Ixodida</taxon>
        <taxon>Ixodoidea</taxon>
        <taxon>Ixodidae</taxon>
        <taxon>Amblyomminae</taxon>
        <taxon>Amblyomma</taxon>
    </lineage>
</organism>
<evidence type="ECO:0000313" key="2">
    <source>
        <dbReference type="Proteomes" id="UP001321473"/>
    </source>
</evidence>
<reference evidence="1 2" key="1">
    <citation type="journal article" date="2023" name="Arcadia Sci">
        <title>De novo assembly of a long-read Amblyomma americanum tick genome.</title>
        <authorList>
            <person name="Chou S."/>
            <person name="Poskanzer K.E."/>
            <person name="Rollins M."/>
            <person name="Thuy-Boun P.S."/>
        </authorList>
    </citation>
    <scope>NUCLEOTIDE SEQUENCE [LARGE SCALE GENOMIC DNA]</scope>
    <source>
        <strain evidence="1">F_SG_1</strain>
        <tissue evidence="1">Salivary glands</tissue>
    </source>
</reference>